<gene>
    <name evidence="1" type="ORF">HMPREF0083_04886</name>
</gene>
<comment type="caution">
    <text evidence="1">The sequence shown here is derived from an EMBL/GenBank/DDBJ whole genome shotgun (WGS) entry which is preliminary data.</text>
</comment>
<dbReference type="Proteomes" id="UP000016511">
    <property type="component" value="Unassembled WGS sequence"/>
</dbReference>
<organism evidence="1 2">
    <name type="scientific">Aneurinibacillus aneurinilyticus ATCC 12856</name>
    <dbReference type="NCBI Taxonomy" id="649747"/>
    <lineage>
        <taxon>Bacteria</taxon>
        <taxon>Bacillati</taxon>
        <taxon>Bacillota</taxon>
        <taxon>Bacilli</taxon>
        <taxon>Bacillales</taxon>
        <taxon>Paenibacillaceae</taxon>
        <taxon>Aneurinibacillus group</taxon>
        <taxon>Aneurinibacillus</taxon>
    </lineage>
</organism>
<name>U1Y8C1_ANEAE</name>
<accession>U1Y8C1</accession>
<dbReference type="AlphaFoldDB" id="U1Y8C1"/>
<evidence type="ECO:0000313" key="1">
    <source>
        <dbReference type="EMBL" id="ERI07096.1"/>
    </source>
</evidence>
<protein>
    <submittedName>
        <fullName evidence="1">Uncharacterized protein</fullName>
    </submittedName>
</protein>
<dbReference type="EMBL" id="AWSJ01000298">
    <property type="protein sequence ID" value="ERI07096.1"/>
    <property type="molecule type" value="Genomic_DNA"/>
</dbReference>
<evidence type="ECO:0000313" key="2">
    <source>
        <dbReference type="Proteomes" id="UP000016511"/>
    </source>
</evidence>
<proteinExistence type="predicted"/>
<reference evidence="1 2" key="1">
    <citation type="submission" date="2013-08" db="EMBL/GenBank/DDBJ databases">
        <authorList>
            <person name="Weinstock G."/>
            <person name="Sodergren E."/>
            <person name="Wylie T."/>
            <person name="Fulton L."/>
            <person name="Fulton R."/>
            <person name="Fronick C."/>
            <person name="O'Laughlin M."/>
            <person name="Godfrey J."/>
            <person name="Miner T."/>
            <person name="Herter B."/>
            <person name="Appelbaum E."/>
            <person name="Cordes M."/>
            <person name="Lek S."/>
            <person name="Wollam A."/>
            <person name="Pepin K.H."/>
            <person name="Palsikar V.B."/>
            <person name="Mitreva M."/>
            <person name="Wilson R.K."/>
        </authorList>
    </citation>
    <scope>NUCLEOTIDE SEQUENCE [LARGE SCALE GENOMIC DNA]</scope>
    <source>
        <strain evidence="1 2">ATCC 12856</strain>
    </source>
</reference>
<dbReference type="HOGENOM" id="CLU_3057985_0_0_9"/>
<keyword evidence="2" id="KW-1185">Reference proteome</keyword>
<sequence>MIGISNSLLEISHNAYYERRKGMGMDNPPRSKAEFQQKRAHFLEECALSFCFY</sequence>